<keyword evidence="6 10" id="KW-0547">Nucleotide-binding</keyword>
<dbReference type="Proteomes" id="UP000317990">
    <property type="component" value="Unassembled WGS sequence"/>
</dbReference>
<comment type="function">
    <text evidence="2 10 12">Catalyzes the transfer of a dimethylallyl group onto the adenine at position 37 in tRNAs that read codons beginning with uridine, leading to the formation of N6-(dimethylallyl)adenosine (i(6)A).</text>
</comment>
<feature type="site" description="Interaction with substrate tRNA" evidence="10">
    <location>
        <position position="119"/>
    </location>
</feature>
<evidence type="ECO:0000256" key="1">
    <source>
        <dbReference type="ARBA" id="ARBA00001946"/>
    </source>
</evidence>
<comment type="catalytic activity">
    <reaction evidence="9 10 11">
        <text>adenosine(37) in tRNA + dimethylallyl diphosphate = N(6)-dimethylallyladenosine(37) in tRNA + diphosphate</text>
        <dbReference type="Rhea" id="RHEA:26482"/>
        <dbReference type="Rhea" id="RHEA-COMP:10162"/>
        <dbReference type="Rhea" id="RHEA-COMP:10375"/>
        <dbReference type="ChEBI" id="CHEBI:33019"/>
        <dbReference type="ChEBI" id="CHEBI:57623"/>
        <dbReference type="ChEBI" id="CHEBI:74411"/>
        <dbReference type="ChEBI" id="CHEBI:74415"/>
        <dbReference type="EC" id="2.5.1.75"/>
    </reaction>
</comment>
<evidence type="ECO:0000256" key="4">
    <source>
        <dbReference type="ARBA" id="ARBA00022679"/>
    </source>
</evidence>
<evidence type="ECO:0000256" key="9">
    <source>
        <dbReference type="ARBA" id="ARBA00049563"/>
    </source>
</evidence>
<comment type="caution">
    <text evidence="10">Lacks conserved residue(s) required for the propagation of feature annotation.</text>
</comment>
<evidence type="ECO:0000256" key="7">
    <source>
        <dbReference type="ARBA" id="ARBA00022840"/>
    </source>
</evidence>
<keyword evidence="4 10" id="KW-0808">Transferase</keyword>
<dbReference type="GO" id="GO:0052381">
    <property type="term" value="F:tRNA dimethylallyltransferase activity"/>
    <property type="evidence" value="ECO:0007669"/>
    <property type="project" value="UniProtKB-UniRule"/>
</dbReference>
<evidence type="ECO:0000313" key="15">
    <source>
        <dbReference type="Proteomes" id="UP000317990"/>
    </source>
</evidence>
<feature type="binding site" evidence="10">
    <location>
        <begin position="7"/>
        <end position="12"/>
    </location>
    <ligand>
        <name>substrate</name>
    </ligand>
</feature>
<dbReference type="SUPFAM" id="SSF52540">
    <property type="entry name" value="P-loop containing nucleoside triphosphate hydrolases"/>
    <property type="match status" value="2"/>
</dbReference>
<dbReference type="Gene3D" id="1.10.20.140">
    <property type="match status" value="1"/>
</dbReference>
<evidence type="ECO:0000256" key="13">
    <source>
        <dbReference type="RuleBase" id="RU003785"/>
    </source>
</evidence>
<proteinExistence type="inferred from homology"/>
<feature type="region of interest" description="Interaction with substrate tRNA" evidence="10">
    <location>
        <begin position="30"/>
        <end position="33"/>
    </location>
</feature>
<dbReference type="Gene3D" id="3.40.50.300">
    <property type="entry name" value="P-loop containing nucleotide triphosphate hydrolases"/>
    <property type="match status" value="1"/>
</dbReference>
<feature type="site" description="Interaction with substrate tRNA" evidence="10">
    <location>
        <position position="96"/>
    </location>
</feature>
<sequence>MVLLGPTASGKTGLAIALAERYGFPLLSADSRQVYRSMDVGTSKASAEERRRVPHGLIDLRDPDQPMTVREFQTAAEAAIADCHARRLTPLLVGGSGLYLAAITRGLTPPDVPPQPLLREQLDRLGQGWAHGLLSRADPASAARISPSDRPRTQRALEVLYATGRPSSSQQRRCPPSYPVLELGLNPADLHERINRRTAAMFRGGLLQETAVLMGRYGADLPMLDTPGYAEARQVLRRQLGLEQAIAITARRTRQLARRQLSWFRSQHSPRWLSSDDPDAARAELTGWAEASAVDGLRL</sequence>
<reference evidence="14 15" key="1">
    <citation type="journal article" date="2019" name="mSystems">
        <title>Life at home and on the roam: Genomic adaptions reflect the dual lifestyle of an intracellular, facultative symbiont.</title>
        <authorList>
            <person name="Burgsdorf I."/>
        </authorList>
    </citation>
    <scope>NUCLEOTIDE SEQUENCE [LARGE SCALE GENOMIC DNA]</scope>
    <source>
        <strain evidence="14">277cV</strain>
    </source>
</reference>
<protein>
    <recommendedName>
        <fullName evidence="10">tRNA dimethylallyltransferase</fullName>
        <ecNumber evidence="10">2.5.1.75</ecNumber>
    </recommendedName>
    <alternativeName>
        <fullName evidence="10">Dimethylallyl diphosphate:tRNA dimethylallyltransferase</fullName>
        <shortName evidence="10">DMAPP:tRNA dimethylallyltransferase</shortName>
        <shortName evidence="10">DMATase</shortName>
    </alternativeName>
    <alternativeName>
        <fullName evidence="10">Isopentenyl-diphosphate:tRNA isopentenyltransferase</fullName>
        <shortName evidence="10">IPP transferase</shortName>
        <shortName evidence="10">IPPT</shortName>
        <shortName evidence="10">IPTase</shortName>
    </alternativeName>
</protein>
<dbReference type="HAMAP" id="MF_00185">
    <property type="entry name" value="IPP_trans"/>
    <property type="match status" value="1"/>
</dbReference>
<evidence type="ECO:0000256" key="11">
    <source>
        <dbReference type="RuleBase" id="RU003783"/>
    </source>
</evidence>
<dbReference type="EMBL" id="SRMO01000039">
    <property type="protein sequence ID" value="TGG94418.1"/>
    <property type="molecule type" value="Genomic_DNA"/>
</dbReference>
<comment type="similarity">
    <text evidence="3 10 13">Belongs to the IPP transferase family.</text>
</comment>
<evidence type="ECO:0000256" key="2">
    <source>
        <dbReference type="ARBA" id="ARBA00003213"/>
    </source>
</evidence>
<dbReference type="InterPro" id="IPR018022">
    <property type="entry name" value="IPT"/>
</dbReference>
<dbReference type="EC" id="2.5.1.75" evidence="10"/>
<dbReference type="PANTHER" id="PTHR11088:SF60">
    <property type="entry name" value="TRNA DIMETHYLALLYLTRANSFERASE"/>
    <property type="match status" value="1"/>
</dbReference>
<name>A0A524RPW7_9CHRO</name>
<evidence type="ECO:0000256" key="12">
    <source>
        <dbReference type="RuleBase" id="RU003784"/>
    </source>
</evidence>
<evidence type="ECO:0000256" key="5">
    <source>
        <dbReference type="ARBA" id="ARBA00022694"/>
    </source>
</evidence>
<dbReference type="NCBIfam" id="TIGR00174">
    <property type="entry name" value="miaA"/>
    <property type="match status" value="1"/>
</dbReference>
<gene>
    <name evidence="10 14" type="primary">miaA</name>
    <name evidence="14" type="ORF">ERJ67_02920</name>
</gene>
<keyword evidence="8 10" id="KW-0460">Magnesium</keyword>
<evidence type="ECO:0000256" key="8">
    <source>
        <dbReference type="ARBA" id="ARBA00022842"/>
    </source>
</evidence>
<comment type="caution">
    <text evidence="14">The sequence shown here is derived from an EMBL/GenBank/DDBJ whole genome shotgun (WGS) entry which is preliminary data.</text>
</comment>
<comment type="cofactor">
    <cofactor evidence="1 10">
        <name>Mg(2+)</name>
        <dbReference type="ChEBI" id="CHEBI:18420"/>
    </cofactor>
</comment>
<accession>A0A524RPW7</accession>
<dbReference type="InterPro" id="IPR027417">
    <property type="entry name" value="P-loop_NTPase"/>
</dbReference>
<feature type="binding site" evidence="10">
    <location>
        <begin position="5"/>
        <end position="12"/>
    </location>
    <ligand>
        <name>ATP</name>
        <dbReference type="ChEBI" id="CHEBI:30616"/>
    </ligand>
</feature>
<evidence type="ECO:0000313" key="14">
    <source>
        <dbReference type="EMBL" id="TGG94418.1"/>
    </source>
</evidence>
<keyword evidence="7 10" id="KW-0067">ATP-binding</keyword>
<organism evidence="14 15">
    <name type="scientific">Aphanocapsa feldmannii 277cV</name>
    <dbReference type="NCBI Taxonomy" id="2507553"/>
    <lineage>
        <taxon>Bacteria</taxon>
        <taxon>Bacillati</taxon>
        <taxon>Cyanobacteriota</taxon>
        <taxon>Cyanophyceae</taxon>
        <taxon>Oscillatoriophycideae</taxon>
        <taxon>Chroococcales</taxon>
        <taxon>Microcystaceae</taxon>
        <taxon>Aphanocapsa</taxon>
    </lineage>
</organism>
<dbReference type="InterPro" id="IPR039657">
    <property type="entry name" value="Dimethylallyltransferase"/>
</dbReference>
<evidence type="ECO:0000256" key="10">
    <source>
        <dbReference type="HAMAP-Rule" id="MF_00185"/>
    </source>
</evidence>
<dbReference type="GO" id="GO:0005524">
    <property type="term" value="F:ATP binding"/>
    <property type="evidence" value="ECO:0007669"/>
    <property type="project" value="UniProtKB-UniRule"/>
</dbReference>
<dbReference type="PANTHER" id="PTHR11088">
    <property type="entry name" value="TRNA DIMETHYLALLYLTRANSFERASE"/>
    <property type="match status" value="1"/>
</dbReference>
<comment type="subunit">
    <text evidence="10">Monomer.</text>
</comment>
<dbReference type="Pfam" id="PF01715">
    <property type="entry name" value="IPPT"/>
    <property type="match status" value="1"/>
</dbReference>
<dbReference type="AlphaFoldDB" id="A0A524RPW7"/>
<dbReference type="GO" id="GO:0006400">
    <property type="term" value="P:tRNA modification"/>
    <property type="evidence" value="ECO:0007669"/>
    <property type="project" value="TreeGrafter"/>
</dbReference>
<keyword evidence="5 10" id="KW-0819">tRNA processing</keyword>
<evidence type="ECO:0000256" key="3">
    <source>
        <dbReference type="ARBA" id="ARBA00005842"/>
    </source>
</evidence>
<evidence type="ECO:0000256" key="6">
    <source>
        <dbReference type="ARBA" id="ARBA00022741"/>
    </source>
</evidence>